<dbReference type="EMBL" id="GGEC01008423">
    <property type="protein sequence ID" value="MBW88906.1"/>
    <property type="molecule type" value="Transcribed_RNA"/>
</dbReference>
<sequence>MSHTFNHVQPLFPIQFLCFLIISQNRCQAAPREVLVN</sequence>
<accession>A0A2P2J613</accession>
<organism evidence="1">
    <name type="scientific">Rhizophora mucronata</name>
    <name type="common">Asiatic mangrove</name>
    <dbReference type="NCBI Taxonomy" id="61149"/>
    <lineage>
        <taxon>Eukaryota</taxon>
        <taxon>Viridiplantae</taxon>
        <taxon>Streptophyta</taxon>
        <taxon>Embryophyta</taxon>
        <taxon>Tracheophyta</taxon>
        <taxon>Spermatophyta</taxon>
        <taxon>Magnoliopsida</taxon>
        <taxon>eudicotyledons</taxon>
        <taxon>Gunneridae</taxon>
        <taxon>Pentapetalae</taxon>
        <taxon>rosids</taxon>
        <taxon>fabids</taxon>
        <taxon>Malpighiales</taxon>
        <taxon>Rhizophoraceae</taxon>
        <taxon>Rhizophora</taxon>
    </lineage>
</organism>
<reference evidence="1" key="1">
    <citation type="submission" date="2018-02" db="EMBL/GenBank/DDBJ databases">
        <title>Rhizophora mucronata_Transcriptome.</title>
        <authorList>
            <person name="Meera S.P."/>
            <person name="Sreeshan A."/>
            <person name="Augustine A."/>
        </authorList>
    </citation>
    <scope>NUCLEOTIDE SEQUENCE</scope>
    <source>
        <tissue evidence="1">Leaf</tissue>
    </source>
</reference>
<dbReference type="AlphaFoldDB" id="A0A2P2J613"/>
<evidence type="ECO:0000313" key="1">
    <source>
        <dbReference type="EMBL" id="MBW88906.1"/>
    </source>
</evidence>
<proteinExistence type="predicted"/>
<protein>
    <submittedName>
        <fullName evidence="1">Uncharacterized protein</fullName>
    </submittedName>
</protein>
<name>A0A2P2J613_RHIMU</name>